<dbReference type="KEGG" id="plan:A1s21148_00675"/>
<accession>A0AAC9YPP7</accession>
<reference evidence="2 3" key="1">
    <citation type="submission" date="2016-07" db="EMBL/GenBank/DDBJ databases">
        <title>High microdiversification within the ubiquitous acI lineage of Actinobacteria.</title>
        <authorList>
            <person name="Neuenschwander S.M."/>
            <person name="Salcher M."/>
            <person name="Ghai R."/>
            <person name="Pernthaler J."/>
        </authorList>
    </citation>
    <scope>NUCLEOTIDE SEQUENCE [LARGE SCALE GENOMIC DNA]</scope>
    <source>
        <strain evidence="2">MMS-21-148</strain>
    </source>
</reference>
<keyword evidence="3" id="KW-1185">Reference proteome</keyword>
<evidence type="ECO:0000313" key="2">
    <source>
        <dbReference type="EMBL" id="ASY10096.1"/>
    </source>
</evidence>
<dbReference type="AlphaFoldDB" id="A0AAC9YPP7"/>
<gene>
    <name evidence="2" type="ORF">A1s21148_00675</name>
</gene>
<proteinExistence type="predicted"/>
<name>A0AAC9YPP7_9ACTN</name>
<protein>
    <submittedName>
        <fullName evidence="2">Uncharacterized protein</fullName>
    </submittedName>
</protein>
<dbReference type="EMBL" id="CP016769">
    <property type="protein sequence ID" value="ASY10096.1"/>
    <property type="molecule type" value="Genomic_DNA"/>
</dbReference>
<sequence>MEVFMFRKAIVVAGATALVLASITAVPASAATKVSNGVACKKAGQTTKVSGSSYRCAKNPLVKNSKLTWLSLDCLNTANTYNKAVANLPKIKAATDETVAKLDADMAKQAIETEKANKLIPEYQAKIATINTALTALRADTANLTKNKATIDKYAAAVRSYEAAIKAYSTVGKQGDRSERAKEQALSQYESSKTDIETTLGMAKLICSKGF</sequence>
<evidence type="ECO:0000313" key="3">
    <source>
        <dbReference type="Proteomes" id="UP000217144"/>
    </source>
</evidence>
<organism evidence="2 3">
    <name type="scientific">Candidatus Planktophila lacus</name>
    <dbReference type="NCBI Taxonomy" id="1884913"/>
    <lineage>
        <taxon>Bacteria</taxon>
        <taxon>Bacillati</taxon>
        <taxon>Actinomycetota</taxon>
        <taxon>Actinomycetes</taxon>
        <taxon>Candidatus Nanopelagicales</taxon>
        <taxon>Candidatus Nanopelagicaceae</taxon>
        <taxon>Candidatus Planktophila</taxon>
    </lineage>
</organism>
<dbReference type="Proteomes" id="UP000217144">
    <property type="component" value="Chromosome"/>
</dbReference>
<feature type="signal peptide" evidence="1">
    <location>
        <begin position="1"/>
        <end position="30"/>
    </location>
</feature>
<keyword evidence="1" id="KW-0732">Signal</keyword>
<feature type="chain" id="PRO_5041972424" evidence="1">
    <location>
        <begin position="31"/>
        <end position="211"/>
    </location>
</feature>
<evidence type="ECO:0000256" key="1">
    <source>
        <dbReference type="SAM" id="SignalP"/>
    </source>
</evidence>